<evidence type="ECO:0000313" key="2">
    <source>
        <dbReference type="Proteomes" id="UP001589755"/>
    </source>
</evidence>
<protein>
    <submittedName>
        <fullName evidence="1">DUF2125 domain-containing protein</fullName>
    </submittedName>
</protein>
<accession>A0ABV6DAN0</accession>
<name>A0ABV6DAN0_9HYPH</name>
<sequence>MTSRTGTGSRYGRRIAGLAAAIVLAVLAYSGAWYYGAHWLEGQAEATLARLNGKGVRAFCEEPQARGYPFRIGLFCRSVFYENSMKGVSLRAGALRSAAQIYQPGRVMGELDGPAVLRLPFAATLEARWESLRASARLARPLPQTLSVEGRQVRIFDGEAGMALATAADLQFHARPQEATDLETAVSFEALALEGDLADGLPPLIFDGRAHLTLHDGVELLLERAWPGLRGRSGTVHELALAVAGGGPELSLSGPVTIGPDGQIDAELAVKVSKPERLAELVSEVFPQARKGLMAAAAVFRGLGDVPLPVRIVRGRVFVGIVPVGRIPPVG</sequence>
<dbReference type="EMBL" id="JBHLXD010000028">
    <property type="protein sequence ID" value="MFC0209733.1"/>
    <property type="molecule type" value="Genomic_DNA"/>
</dbReference>
<keyword evidence="2" id="KW-1185">Reference proteome</keyword>
<dbReference type="InterPro" id="IPR018666">
    <property type="entry name" value="DUF2125"/>
</dbReference>
<dbReference type="Proteomes" id="UP001589755">
    <property type="component" value="Unassembled WGS sequence"/>
</dbReference>
<reference evidence="1 2" key="1">
    <citation type="submission" date="2024-09" db="EMBL/GenBank/DDBJ databases">
        <authorList>
            <person name="Sun Q."/>
            <person name="Mori K."/>
        </authorList>
    </citation>
    <scope>NUCLEOTIDE SEQUENCE [LARGE SCALE GENOMIC DNA]</scope>
    <source>
        <strain evidence="1 2">CCM 8543</strain>
    </source>
</reference>
<organism evidence="1 2">
    <name type="scientific">Chelativorans intermedius</name>
    <dbReference type="NCBI Taxonomy" id="515947"/>
    <lineage>
        <taxon>Bacteria</taxon>
        <taxon>Pseudomonadati</taxon>
        <taxon>Pseudomonadota</taxon>
        <taxon>Alphaproteobacteria</taxon>
        <taxon>Hyphomicrobiales</taxon>
        <taxon>Phyllobacteriaceae</taxon>
        <taxon>Chelativorans</taxon>
    </lineage>
</organism>
<dbReference type="RefSeq" id="WP_261519619.1">
    <property type="nucleotide sequence ID" value="NZ_JAODNW010000005.1"/>
</dbReference>
<comment type="caution">
    <text evidence="1">The sequence shown here is derived from an EMBL/GenBank/DDBJ whole genome shotgun (WGS) entry which is preliminary data.</text>
</comment>
<proteinExistence type="predicted"/>
<evidence type="ECO:0000313" key="1">
    <source>
        <dbReference type="EMBL" id="MFC0209733.1"/>
    </source>
</evidence>
<gene>
    <name evidence="1" type="ORF">ACFFJ2_15110</name>
</gene>
<dbReference type="Pfam" id="PF09898">
    <property type="entry name" value="DUF2125"/>
    <property type="match status" value="1"/>
</dbReference>